<dbReference type="PANTHER" id="PTHR33193">
    <property type="entry name" value="DOMAIN PROTEIN, PUTATIVE (DUF3511)-RELATED"/>
    <property type="match status" value="1"/>
</dbReference>
<dbReference type="Pfam" id="PF12023">
    <property type="entry name" value="DUF3511"/>
    <property type="match status" value="1"/>
</dbReference>
<dbReference type="EMBL" id="JABFUD020000025">
    <property type="protein sequence ID" value="KAI5059843.1"/>
    <property type="molecule type" value="Genomic_DNA"/>
</dbReference>
<protein>
    <submittedName>
        <fullName evidence="1">Uncharacterized protein</fullName>
    </submittedName>
</protein>
<organism evidence="1 2">
    <name type="scientific">Adiantum capillus-veneris</name>
    <name type="common">Maidenhair fern</name>
    <dbReference type="NCBI Taxonomy" id="13818"/>
    <lineage>
        <taxon>Eukaryota</taxon>
        <taxon>Viridiplantae</taxon>
        <taxon>Streptophyta</taxon>
        <taxon>Embryophyta</taxon>
        <taxon>Tracheophyta</taxon>
        <taxon>Polypodiopsida</taxon>
        <taxon>Polypodiidae</taxon>
        <taxon>Polypodiales</taxon>
        <taxon>Pteridineae</taxon>
        <taxon>Pteridaceae</taxon>
        <taxon>Vittarioideae</taxon>
        <taxon>Adiantum</taxon>
    </lineage>
</organism>
<accession>A0A9D4Z2N3</accession>
<dbReference type="OrthoDB" id="1677478at2759"/>
<evidence type="ECO:0000313" key="1">
    <source>
        <dbReference type="EMBL" id="KAI5059843.1"/>
    </source>
</evidence>
<name>A0A9D4Z2N3_ADICA</name>
<dbReference type="AlphaFoldDB" id="A0A9D4Z2N3"/>
<proteinExistence type="predicted"/>
<dbReference type="PANTHER" id="PTHR33193:SF13">
    <property type="entry name" value="EXPRESSED PROTEIN"/>
    <property type="match status" value="1"/>
</dbReference>
<keyword evidence="2" id="KW-1185">Reference proteome</keyword>
<evidence type="ECO:0000313" key="2">
    <source>
        <dbReference type="Proteomes" id="UP000886520"/>
    </source>
</evidence>
<dbReference type="InterPro" id="IPR021899">
    <property type="entry name" value="DUF3511"/>
</dbReference>
<sequence>MSERPGLQSAGNAMQQAKVAACPSLSHVSIGQASLATRSYSDLGPYNSALKGTLHTNLHQDEAQNHNGSKSAMDMVFFEQYNNLYRVTEVEVGAQGYYPCSYGGAAISRGGTGSWSLRFDPEVRRKGRLANYRAIAFEAKMKSSVKKSFKWFKHKCASWLPGHTTTPPPAAAAAVIASHV</sequence>
<comment type="caution">
    <text evidence="1">The sequence shown here is derived from an EMBL/GenBank/DDBJ whole genome shotgun (WGS) entry which is preliminary data.</text>
</comment>
<reference evidence="1" key="1">
    <citation type="submission" date="2021-01" db="EMBL/GenBank/DDBJ databases">
        <title>Adiantum capillus-veneris genome.</title>
        <authorList>
            <person name="Fang Y."/>
            <person name="Liao Q."/>
        </authorList>
    </citation>
    <scope>NUCLEOTIDE SEQUENCE</scope>
    <source>
        <strain evidence="1">H3</strain>
        <tissue evidence="1">Leaf</tissue>
    </source>
</reference>
<gene>
    <name evidence="1" type="ORF">GOP47_0026162</name>
</gene>
<dbReference type="Proteomes" id="UP000886520">
    <property type="component" value="Chromosome 25"/>
</dbReference>